<dbReference type="GO" id="GO:0005886">
    <property type="term" value="C:plasma membrane"/>
    <property type="evidence" value="ECO:0007669"/>
    <property type="project" value="UniProtKB-SubCell"/>
</dbReference>
<keyword evidence="6" id="KW-0433">Leucine-rich repeat</keyword>
<dbReference type="Pfam" id="PF00560">
    <property type="entry name" value="LRR_1"/>
    <property type="match status" value="9"/>
</dbReference>
<dbReference type="InterPro" id="IPR003591">
    <property type="entry name" value="Leu-rich_rpt_typical-subtyp"/>
</dbReference>
<proteinExistence type="inferred from homology"/>
<evidence type="ECO:0000256" key="12">
    <source>
        <dbReference type="ARBA" id="ARBA00023170"/>
    </source>
</evidence>
<dbReference type="InterPro" id="IPR013210">
    <property type="entry name" value="LRR_N_plant-typ"/>
</dbReference>
<dbReference type="PROSITE" id="PS51450">
    <property type="entry name" value="LRR"/>
    <property type="match status" value="1"/>
</dbReference>
<evidence type="ECO:0000256" key="1">
    <source>
        <dbReference type="ARBA" id="ARBA00004191"/>
    </source>
</evidence>
<feature type="domain" description="Disease resistance R13L4/SHOC-2-like LRR" evidence="18">
    <location>
        <begin position="119"/>
        <end position="380"/>
    </location>
</feature>
<dbReference type="PANTHER" id="PTHR48063:SF98">
    <property type="entry name" value="LRR RECEPTOR-LIKE SERINE_THREONINE-PROTEIN KINASE FLS2"/>
    <property type="match status" value="1"/>
</dbReference>
<evidence type="ECO:0000259" key="18">
    <source>
        <dbReference type="Pfam" id="PF23598"/>
    </source>
</evidence>
<evidence type="ECO:0000256" key="11">
    <source>
        <dbReference type="ARBA" id="ARBA00023136"/>
    </source>
</evidence>
<evidence type="ECO:0000256" key="5">
    <source>
        <dbReference type="ARBA" id="ARBA00022512"/>
    </source>
</evidence>
<dbReference type="PRINTS" id="PR00019">
    <property type="entry name" value="LEURICHRPT"/>
</dbReference>
<evidence type="ECO:0000256" key="16">
    <source>
        <dbReference type="SAM" id="SignalP"/>
    </source>
</evidence>
<evidence type="ECO:0000256" key="3">
    <source>
        <dbReference type="ARBA" id="ARBA00009592"/>
    </source>
</evidence>
<dbReference type="InterPro" id="IPR001611">
    <property type="entry name" value="Leu-rich_rpt"/>
</dbReference>
<evidence type="ECO:0000256" key="6">
    <source>
        <dbReference type="ARBA" id="ARBA00022614"/>
    </source>
</evidence>
<comment type="similarity">
    <text evidence="14">Belongs to the polygalacturonase-inhibiting protein family.</text>
</comment>
<dbReference type="EMBL" id="OIVN01000419">
    <property type="protein sequence ID" value="SPC79868.1"/>
    <property type="molecule type" value="Genomic_DNA"/>
</dbReference>
<evidence type="ECO:0000256" key="13">
    <source>
        <dbReference type="ARBA" id="ARBA00023180"/>
    </source>
</evidence>
<dbReference type="FunFam" id="3.80.10.10:FF:000400">
    <property type="entry name" value="Nuclear pore complex protein NUP107"/>
    <property type="match status" value="1"/>
</dbReference>
<dbReference type="AlphaFoldDB" id="A0A2N9EYG0"/>
<keyword evidence="8 16" id="KW-0732">Signal</keyword>
<dbReference type="InterPro" id="IPR055414">
    <property type="entry name" value="LRR_R13L4/SHOC2-like"/>
</dbReference>
<name>A0A2N9EYG0_FAGSY</name>
<accession>A0A2N9EYG0</accession>
<dbReference type="GO" id="GO:0099402">
    <property type="term" value="P:plant organ development"/>
    <property type="evidence" value="ECO:0007669"/>
    <property type="project" value="UniProtKB-ARBA"/>
</dbReference>
<keyword evidence="11 15" id="KW-0472">Membrane</keyword>
<keyword evidence="5" id="KW-0134">Cell wall</keyword>
<evidence type="ECO:0000256" key="9">
    <source>
        <dbReference type="ARBA" id="ARBA00022737"/>
    </source>
</evidence>
<gene>
    <name evidence="19" type="ORF">FSB_LOCUS7750</name>
</gene>
<organism evidence="19">
    <name type="scientific">Fagus sylvatica</name>
    <name type="common">Beechnut</name>
    <dbReference type="NCBI Taxonomy" id="28930"/>
    <lineage>
        <taxon>Eukaryota</taxon>
        <taxon>Viridiplantae</taxon>
        <taxon>Streptophyta</taxon>
        <taxon>Embryophyta</taxon>
        <taxon>Tracheophyta</taxon>
        <taxon>Spermatophyta</taxon>
        <taxon>Magnoliopsida</taxon>
        <taxon>eudicotyledons</taxon>
        <taxon>Gunneridae</taxon>
        <taxon>Pentapetalae</taxon>
        <taxon>rosids</taxon>
        <taxon>fabids</taxon>
        <taxon>Fagales</taxon>
        <taxon>Fagaceae</taxon>
        <taxon>Fagus</taxon>
    </lineage>
</organism>
<feature type="transmembrane region" description="Helical" evidence="15">
    <location>
        <begin position="968"/>
        <end position="990"/>
    </location>
</feature>
<feature type="signal peptide" evidence="16">
    <location>
        <begin position="1"/>
        <end position="27"/>
    </location>
</feature>
<feature type="chain" id="PRO_5014918970" evidence="16">
    <location>
        <begin position="28"/>
        <end position="1015"/>
    </location>
</feature>
<reference evidence="19" key="1">
    <citation type="submission" date="2018-02" db="EMBL/GenBank/DDBJ databases">
        <authorList>
            <person name="Cohen D.B."/>
            <person name="Kent A.D."/>
        </authorList>
    </citation>
    <scope>NUCLEOTIDE SEQUENCE</scope>
</reference>
<keyword evidence="12" id="KW-0675">Receptor</keyword>
<evidence type="ECO:0000313" key="19">
    <source>
        <dbReference type="EMBL" id="SPC79868.1"/>
    </source>
</evidence>
<dbReference type="FunFam" id="3.80.10.10:FF:000413">
    <property type="entry name" value="Inactive leucine-rich repeat receptor-like protein kinase"/>
    <property type="match status" value="1"/>
</dbReference>
<keyword evidence="5" id="KW-0964">Secreted</keyword>
<evidence type="ECO:0000256" key="15">
    <source>
        <dbReference type="SAM" id="Phobius"/>
    </source>
</evidence>
<dbReference type="Pfam" id="PF08263">
    <property type="entry name" value="LRRNT_2"/>
    <property type="match status" value="1"/>
</dbReference>
<sequence>MDASLRPVTFLFLVFLIIIHPNFFCNGDSQSQIRCIQTERNALLKFKQHLQDPSDRLASWAGDGDCCQWMGVVCHNVTGHVHQLHLRSFPPISDEFTTDEDQYEAQYEAYVRSSMFGGKLNPALLDLKNLNYLDLSNNDFSGTIPKFLGSMESLRYLNLSNAGFGGVIPHQLGNLSNLNYLDLSYNDFSGTQIPKFLGSMESLRYLNLYDAGFGGVIPHQLGNLSNLQYLNLGDNGLYVNNLQWLSGLPLLQHLDMSSVNLSEASDWLQVTNKLPSLLELRLLGCELRFIPPTPSVNFSSLTTLDLSGNRFENTLILSWIVGLRNLVFLDLSGNSFQGGPIPVLQNMTSLRHLDLSENNFNHSIPNWLYSFSRLEFLNLRSNNLQGTISSAIANLTSAISIDFSSNEFSGCLRAELGQFKNLAELSFSNNSISGPIPVSLGNISSLRLLDLSHNQFNGTLPQNFGQLSKLNFLHIESNMLKGVVSEVHFSNLTRLSKLYAFGNQLTLKVSHDWIPPFQLQELSLGSWTLGSNFPPWLCSQRHLQYLDISNTGVSDMVPPSFWKLNSQLRFLNLSHNLIHGEIENSLTILSTLAVIDLSSNHFKGPLPYMSSDVSVLDLYNNSFSGSISHFLCYKMNQTKYVELLNLGKNLLSGKIHGCWTKWQYLETLNLGNNNFTSNIPASIGSLTRIKSLHLHNNTLSGKLPLSLKNCEKLVIIDLSENEFVGSVPSWIGHRLLSLAILNLRSNNFHGHIPIELCALTSLQILDLSHNKLSGSIPRCVKNFTAMATKNNPISNFYILGSYYGEYIPLESTLLVIKGTVNKYSTILHLVKSIDFSKNSLSGEIPKEVTSLQELQSLNLSYNLLIGSIPGNIGTMGSLESIDFSVNQLSGQIPSSMSSLTFLNHLNLSNNNLTGKIPLSTQLQSLNASNFIGNKLCGPPLTDNCTVNGVKPNNENIGSKDTGGLEVDWFYVSMALGFVVGFWGVCGPLLLNKQWRIMYFQFLDHMGYKLKGVLSL</sequence>
<dbReference type="SMART" id="SM00369">
    <property type="entry name" value="LRR_TYP"/>
    <property type="match status" value="9"/>
</dbReference>
<keyword evidence="4" id="KW-1003">Cell membrane</keyword>
<keyword evidence="7 15" id="KW-0812">Transmembrane</keyword>
<comment type="subcellular location">
    <subcellularLocation>
        <location evidence="2">Cell membrane</location>
        <topology evidence="2">Single-pass type I membrane protein</topology>
    </subcellularLocation>
    <subcellularLocation>
        <location evidence="1">Secreted</location>
        <location evidence="1">Cell wall</location>
    </subcellularLocation>
</comment>
<dbReference type="SUPFAM" id="SSF52058">
    <property type="entry name" value="L domain-like"/>
    <property type="match status" value="2"/>
</dbReference>
<evidence type="ECO:0000256" key="8">
    <source>
        <dbReference type="ARBA" id="ARBA00022729"/>
    </source>
</evidence>
<dbReference type="SUPFAM" id="SSF52047">
    <property type="entry name" value="RNI-like"/>
    <property type="match status" value="1"/>
</dbReference>
<dbReference type="GO" id="GO:0009653">
    <property type="term" value="P:anatomical structure morphogenesis"/>
    <property type="evidence" value="ECO:0007669"/>
    <property type="project" value="UniProtKB-ARBA"/>
</dbReference>
<dbReference type="InterPro" id="IPR032675">
    <property type="entry name" value="LRR_dom_sf"/>
</dbReference>
<dbReference type="SMART" id="SM00365">
    <property type="entry name" value="LRR_SD22"/>
    <property type="match status" value="4"/>
</dbReference>
<keyword evidence="9" id="KW-0677">Repeat</keyword>
<evidence type="ECO:0000256" key="7">
    <source>
        <dbReference type="ARBA" id="ARBA00022692"/>
    </source>
</evidence>
<keyword evidence="13" id="KW-0325">Glycoprotein</keyword>
<feature type="domain" description="Leucine-rich repeat-containing N-terminal plant-type" evidence="17">
    <location>
        <begin position="37"/>
        <end position="74"/>
    </location>
</feature>
<keyword evidence="10 15" id="KW-1133">Transmembrane helix</keyword>
<dbReference type="FunFam" id="3.80.10.10:FF:000095">
    <property type="entry name" value="LRR receptor-like serine/threonine-protein kinase GSO1"/>
    <property type="match status" value="2"/>
</dbReference>
<dbReference type="Pfam" id="PF23598">
    <property type="entry name" value="LRR_14"/>
    <property type="match status" value="1"/>
</dbReference>
<evidence type="ECO:0000256" key="2">
    <source>
        <dbReference type="ARBA" id="ARBA00004251"/>
    </source>
</evidence>
<dbReference type="InterPro" id="IPR046956">
    <property type="entry name" value="RLP23-like"/>
</dbReference>
<dbReference type="Gene3D" id="3.80.10.10">
    <property type="entry name" value="Ribonuclease Inhibitor"/>
    <property type="match status" value="7"/>
</dbReference>
<evidence type="ECO:0000259" key="17">
    <source>
        <dbReference type="Pfam" id="PF08263"/>
    </source>
</evidence>
<evidence type="ECO:0000256" key="4">
    <source>
        <dbReference type="ARBA" id="ARBA00022475"/>
    </source>
</evidence>
<protein>
    <submittedName>
        <fullName evidence="19">Uncharacterized protein</fullName>
    </submittedName>
</protein>
<comment type="similarity">
    <text evidence="3">Belongs to the RLP family.</text>
</comment>
<evidence type="ECO:0000256" key="14">
    <source>
        <dbReference type="ARBA" id="ARBA00038043"/>
    </source>
</evidence>
<dbReference type="PANTHER" id="PTHR48063">
    <property type="entry name" value="LRR RECEPTOR-LIKE KINASE"/>
    <property type="match status" value="1"/>
</dbReference>
<evidence type="ECO:0000256" key="10">
    <source>
        <dbReference type="ARBA" id="ARBA00022989"/>
    </source>
</evidence>